<sequence length="359" mass="40904">MPQTHPDTVPKVLRWGDTAHASHHRFVLIPHLGKQREPPRKLVPILRACAWSTLPPAVTNYIDGFVPRRVDAETWERIGPFVRDSVALAAPLTPYTADVLIGRATQYVAWCVSKGWNLDAESIWSRYGIDLYLADKSLPLGPDTRRNYRAWLMRMAQVLQPEENGEPRERIRATASTIEPYAAAEMAEFRRWAGWQRTELKQYRAMLMLTLCAGAGLRSIDFDGLKAEHIETLPGGGYVVHVQSTQPRDIPLLAEWDEWMEVLLERVPEAHTTLWGPPNKTRPHSLLSAFTQTTIGIPPASTRLRETWQLTLLREVALIKAVFRAGGTRKFDKLAQFLDQVDDVDEDQYVRFLRQADQP</sequence>
<proteinExistence type="predicted"/>
<reference evidence="1 2" key="1">
    <citation type="submission" date="2016-09" db="EMBL/GenBank/DDBJ databases">
        <authorList>
            <person name="Capua I."/>
            <person name="De Benedictis P."/>
            <person name="Joannis T."/>
            <person name="Lombin L.H."/>
            <person name="Cattoli G."/>
        </authorList>
    </citation>
    <scope>NUCLEOTIDE SEQUENCE [LARGE SCALE GENOMIC DNA]</scope>
    <source>
        <strain evidence="1 2">NIO-1002</strain>
    </source>
</reference>
<evidence type="ECO:0000313" key="2">
    <source>
        <dbReference type="Proteomes" id="UP000183203"/>
    </source>
</evidence>
<protein>
    <recommendedName>
        <fullName evidence="3">Tyr recombinase domain-containing protein</fullName>
    </recommendedName>
</protein>
<dbReference type="RefSeq" id="WP_139168040.1">
    <property type="nucleotide sequence ID" value="NZ_FMYG01000003.1"/>
</dbReference>
<dbReference type="EMBL" id="FMYG01000003">
    <property type="protein sequence ID" value="SDC04411.1"/>
    <property type="molecule type" value="Genomic_DNA"/>
</dbReference>
<dbReference type="GO" id="GO:0003677">
    <property type="term" value="F:DNA binding"/>
    <property type="evidence" value="ECO:0007669"/>
    <property type="project" value="InterPro"/>
</dbReference>
<dbReference type="OrthoDB" id="5189518at2"/>
<evidence type="ECO:0000313" key="1">
    <source>
        <dbReference type="EMBL" id="SDC04411.1"/>
    </source>
</evidence>
<gene>
    <name evidence="1" type="ORF">SAMN05216418_1477</name>
</gene>
<dbReference type="SUPFAM" id="SSF56349">
    <property type="entry name" value="DNA breaking-rejoining enzymes"/>
    <property type="match status" value="1"/>
</dbReference>
<accession>A0A1G6ID32</accession>
<dbReference type="InterPro" id="IPR011010">
    <property type="entry name" value="DNA_brk_join_enz"/>
</dbReference>
<dbReference type="AlphaFoldDB" id="A0A1G6ID32"/>
<name>A0A1G6ID32_9MICO</name>
<evidence type="ECO:0008006" key="3">
    <source>
        <dbReference type="Google" id="ProtNLM"/>
    </source>
</evidence>
<organism evidence="1 2">
    <name type="scientific">Microbacterium enclense</name>
    <dbReference type="NCBI Taxonomy" id="993073"/>
    <lineage>
        <taxon>Bacteria</taxon>
        <taxon>Bacillati</taxon>
        <taxon>Actinomycetota</taxon>
        <taxon>Actinomycetes</taxon>
        <taxon>Micrococcales</taxon>
        <taxon>Microbacteriaceae</taxon>
        <taxon>Microbacterium</taxon>
    </lineage>
</organism>
<dbReference type="Proteomes" id="UP000183203">
    <property type="component" value="Unassembled WGS sequence"/>
</dbReference>